<gene>
    <name evidence="1" type="ORF">F4820DRAFT_283384</name>
</gene>
<keyword evidence="2" id="KW-1185">Reference proteome</keyword>
<comment type="caution">
    <text evidence="1">The sequence shown here is derived from an EMBL/GenBank/DDBJ whole genome shotgun (WGS) entry which is preliminary data.</text>
</comment>
<dbReference type="EMBL" id="MU393468">
    <property type="protein sequence ID" value="KAI4865734.1"/>
    <property type="molecule type" value="Genomic_DNA"/>
</dbReference>
<protein>
    <submittedName>
        <fullName evidence="1">Uncharacterized protein</fullName>
    </submittedName>
</protein>
<sequence>MSPSLDGFRDDYSRIAMAGEGDGSSAGSLTQRRAPDPLLCWRAAPYQPFCRFHFLRECALYHLWENSHFKLMVDRLPRPTKSGKWPVAPTRVQPARRAREKNRKDQSEQAASSRTSSPAAASKSKDCHAALEARREQLQQHLPWPVYKTRLGDQLTQISERLLHQQEGDPEFHPNCPLGYKWRLGCRYCTFKSEVVDSQASVPRKLALPAPMYLIEPKDMREEQFGEFGGLTFAVDVCGEQEIVVLLEMKKLDDLAGEHVAEGGTTSSEKTTGSRKRDHPASPVKLDEEVSKRQKKRELG</sequence>
<dbReference type="Proteomes" id="UP001497700">
    <property type="component" value="Unassembled WGS sequence"/>
</dbReference>
<accession>A0ACB9Z1V2</accession>
<evidence type="ECO:0000313" key="2">
    <source>
        <dbReference type="Proteomes" id="UP001497700"/>
    </source>
</evidence>
<proteinExistence type="predicted"/>
<name>A0ACB9Z1V2_9PEZI</name>
<reference evidence="1 2" key="1">
    <citation type="journal article" date="2022" name="New Phytol.">
        <title>Ecological generalism drives hyperdiversity of secondary metabolite gene clusters in xylarialean endophytes.</title>
        <authorList>
            <person name="Franco M.E.E."/>
            <person name="Wisecaver J.H."/>
            <person name="Arnold A.E."/>
            <person name="Ju Y.M."/>
            <person name="Slot J.C."/>
            <person name="Ahrendt S."/>
            <person name="Moore L.P."/>
            <person name="Eastman K.E."/>
            <person name="Scott K."/>
            <person name="Konkel Z."/>
            <person name="Mondo S.J."/>
            <person name="Kuo A."/>
            <person name="Hayes R.D."/>
            <person name="Haridas S."/>
            <person name="Andreopoulos B."/>
            <person name="Riley R."/>
            <person name="LaButti K."/>
            <person name="Pangilinan J."/>
            <person name="Lipzen A."/>
            <person name="Amirebrahimi M."/>
            <person name="Yan J."/>
            <person name="Adam C."/>
            <person name="Keymanesh K."/>
            <person name="Ng V."/>
            <person name="Louie K."/>
            <person name="Northen T."/>
            <person name="Drula E."/>
            <person name="Henrissat B."/>
            <person name="Hsieh H.M."/>
            <person name="Youens-Clark K."/>
            <person name="Lutzoni F."/>
            <person name="Miadlikowska J."/>
            <person name="Eastwood D.C."/>
            <person name="Hamelin R.C."/>
            <person name="Grigoriev I.V."/>
            <person name="U'Ren J.M."/>
        </authorList>
    </citation>
    <scope>NUCLEOTIDE SEQUENCE [LARGE SCALE GENOMIC DNA]</scope>
    <source>
        <strain evidence="1 2">CBS 119005</strain>
    </source>
</reference>
<organism evidence="1 2">
    <name type="scientific">Hypoxylon rubiginosum</name>
    <dbReference type="NCBI Taxonomy" id="110542"/>
    <lineage>
        <taxon>Eukaryota</taxon>
        <taxon>Fungi</taxon>
        <taxon>Dikarya</taxon>
        <taxon>Ascomycota</taxon>
        <taxon>Pezizomycotina</taxon>
        <taxon>Sordariomycetes</taxon>
        <taxon>Xylariomycetidae</taxon>
        <taxon>Xylariales</taxon>
        <taxon>Hypoxylaceae</taxon>
        <taxon>Hypoxylon</taxon>
    </lineage>
</organism>
<evidence type="ECO:0000313" key="1">
    <source>
        <dbReference type="EMBL" id="KAI4865734.1"/>
    </source>
</evidence>